<sequence length="58" mass="6162">MTFPVIPILAPNLDPAPVALLLGSGPDTSCLHRVLAFDASQRDGGTAVHSPQKVRRTR</sequence>
<proteinExistence type="predicted"/>
<organism evidence="1 2">
    <name type="scientific">Roseovarius gaetbuli</name>
    <dbReference type="NCBI Taxonomy" id="1356575"/>
    <lineage>
        <taxon>Bacteria</taxon>
        <taxon>Pseudomonadati</taxon>
        <taxon>Pseudomonadota</taxon>
        <taxon>Alphaproteobacteria</taxon>
        <taxon>Rhodobacterales</taxon>
        <taxon>Roseobacteraceae</taxon>
        <taxon>Roseovarius</taxon>
    </lineage>
</organism>
<accession>A0A1X6Z2A4</accession>
<dbReference type="Proteomes" id="UP000194012">
    <property type="component" value="Unassembled WGS sequence"/>
</dbReference>
<protein>
    <submittedName>
        <fullName evidence="1">Uncharacterized protein</fullName>
    </submittedName>
</protein>
<evidence type="ECO:0000313" key="1">
    <source>
        <dbReference type="EMBL" id="SLN38394.1"/>
    </source>
</evidence>
<evidence type="ECO:0000313" key="2">
    <source>
        <dbReference type="Proteomes" id="UP000194012"/>
    </source>
</evidence>
<name>A0A1X6Z2A4_9RHOB</name>
<dbReference type="EMBL" id="FWFJ01000011">
    <property type="protein sequence ID" value="SLN38394.1"/>
    <property type="molecule type" value="Genomic_DNA"/>
</dbReference>
<keyword evidence="2" id="KW-1185">Reference proteome</keyword>
<gene>
    <name evidence="1" type="ORF">ROG8370_01595</name>
</gene>
<reference evidence="2" key="1">
    <citation type="submission" date="2017-03" db="EMBL/GenBank/DDBJ databases">
        <authorList>
            <person name="Rodrigo-Torres L."/>
            <person name="Arahal R.D."/>
            <person name="Lucena T."/>
        </authorList>
    </citation>
    <scope>NUCLEOTIDE SEQUENCE [LARGE SCALE GENOMIC DNA]</scope>
    <source>
        <strain evidence="2">CECT 8370</strain>
    </source>
</reference>
<dbReference type="AlphaFoldDB" id="A0A1X6Z2A4"/>